<feature type="signal peptide" evidence="1">
    <location>
        <begin position="1"/>
        <end position="18"/>
    </location>
</feature>
<protein>
    <submittedName>
        <fullName evidence="2">Uncharacterized protein</fullName>
    </submittedName>
</protein>
<gene>
    <name evidence="2" type="ORF">HHL23_08150</name>
</gene>
<keyword evidence="1" id="KW-0732">Signal</keyword>
<dbReference type="AlphaFoldDB" id="A0A7Y0FRL3"/>
<dbReference type="EMBL" id="JABBGI010000008">
    <property type="protein sequence ID" value="NML69766.1"/>
    <property type="molecule type" value="Genomic_DNA"/>
</dbReference>
<name>A0A7Y0FRL3_9FLAO</name>
<dbReference type="RefSeq" id="WP_169234307.1">
    <property type="nucleotide sequence ID" value="NZ_JABBGI010000008.1"/>
</dbReference>
<organism evidence="2 3">
    <name type="scientific">Chryseobacterium antibioticum</name>
    <dbReference type="NCBI Taxonomy" id="2728847"/>
    <lineage>
        <taxon>Bacteria</taxon>
        <taxon>Pseudomonadati</taxon>
        <taxon>Bacteroidota</taxon>
        <taxon>Flavobacteriia</taxon>
        <taxon>Flavobacteriales</taxon>
        <taxon>Weeksellaceae</taxon>
        <taxon>Chryseobacterium group</taxon>
        <taxon>Chryseobacterium</taxon>
    </lineage>
</organism>
<proteinExistence type="predicted"/>
<evidence type="ECO:0000313" key="2">
    <source>
        <dbReference type="EMBL" id="NML69766.1"/>
    </source>
</evidence>
<feature type="chain" id="PRO_5030628260" evidence="1">
    <location>
        <begin position="19"/>
        <end position="72"/>
    </location>
</feature>
<comment type="caution">
    <text evidence="2">The sequence shown here is derived from an EMBL/GenBank/DDBJ whole genome shotgun (WGS) entry which is preliminary data.</text>
</comment>
<dbReference type="Proteomes" id="UP000544054">
    <property type="component" value="Unassembled WGS sequence"/>
</dbReference>
<evidence type="ECO:0000313" key="3">
    <source>
        <dbReference type="Proteomes" id="UP000544054"/>
    </source>
</evidence>
<sequence length="72" mass="8405">MKRTISLLLFLFFFCAFSQVSDRSAAIIKPLEKTRLFYSDDEEIKKAEELLFKETSTEELVYLADKGKNAYI</sequence>
<reference evidence="2 3" key="1">
    <citation type="submission" date="2020-04" db="EMBL/GenBank/DDBJ databases">
        <title>Chryseobacterium sp. RP-3-3 sp. nov., isolated from Jeju soil.</title>
        <authorList>
            <person name="Dahal R.H."/>
        </authorList>
    </citation>
    <scope>NUCLEOTIDE SEQUENCE [LARGE SCALE GENOMIC DNA]</scope>
    <source>
        <strain evidence="2 3">RP-3-3</strain>
    </source>
</reference>
<evidence type="ECO:0000256" key="1">
    <source>
        <dbReference type="SAM" id="SignalP"/>
    </source>
</evidence>
<keyword evidence="3" id="KW-1185">Reference proteome</keyword>
<accession>A0A7Y0FRL3</accession>